<keyword evidence="5 6" id="KW-0472">Membrane</keyword>
<dbReference type="AlphaFoldDB" id="A0AA35PX38"/>
<feature type="transmembrane region" description="Helical" evidence="6">
    <location>
        <begin position="216"/>
        <end position="240"/>
    </location>
</feature>
<sequence>MRTVSELRESVNQRCTSVQENLKSKTTVEGWVLPRQHGSFADEGSWSNVDMDVTPKERRVWGSWIMLGYWFSDAVQANAWQSPAAVLAMGLTWREALIAVIFGPLTNAVPLVLNGMIGARLFVPFPVIARASFGWYFYRVAVGTRVAAALFWHGYQTYTGTTALTQVIRCIWPSYLDIPNHIPESVGITTQGMLSFFLFWVIQFPFMLATPHKLKWLFVLKGVMVVVTSIAAVIYMTSLAGGAGDMWNLPYEVHGSERSWMVMSAISSTTGGWATLSVNIPDFTRYLKNERAVWWQIAFLPGVKLWLGLIAIICTSADIWDPVKLSSKWTTPGGTALCFFFNLSWVIAQIMANLSTNVITAANDICCIWPKWVNIRRGALLTTIVACWALQPWQVVKHATSILTFMSGVGIFLAPMAAIIGADYWVVHRQRYDVPDLYKARGRYRHGVLGTNWRAVVAIVVSLGPSMPGFAASLDTSLKPYIGNVIYVYYMYYFYGFTSAFGVYSGLSYLFPARETYVPHLITGEELLTPTEGVGMEVDTEMNGTSKVYSEEASKSS</sequence>
<comment type="subcellular location">
    <subcellularLocation>
        <location evidence="1">Membrane</location>
        <topology evidence="1">Multi-pass membrane protein</topology>
    </subcellularLocation>
</comment>
<feature type="transmembrane region" description="Helical" evidence="6">
    <location>
        <begin position="333"/>
        <end position="352"/>
    </location>
</feature>
<name>A0AA35PX38_9HYPO</name>
<comment type="similarity">
    <text evidence="2">Belongs to the purine-cytosine permease (2.A.39) family.</text>
</comment>
<dbReference type="EMBL" id="CABFNP030000456">
    <property type="protein sequence ID" value="CAI6017043.1"/>
    <property type="molecule type" value="Genomic_DNA"/>
</dbReference>
<evidence type="ECO:0000256" key="2">
    <source>
        <dbReference type="ARBA" id="ARBA00008974"/>
    </source>
</evidence>
<evidence type="ECO:0000256" key="4">
    <source>
        <dbReference type="ARBA" id="ARBA00022989"/>
    </source>
</evidence>
<evidence type="ECO:0000256" key="3">
    <source>
        <dbReference type="ARBA" id="ARBA00022692"/>
    </source>
</evidence>
<feature type="transmembrane region" description="Helical" evidence="6">
    <location>
        <begin position="188"/>
        <end position="209"/>
    </location>
</feature>
<organism evidence="7 8">
    <name type="scientific">Clonostachys chloroleuca</name>
    <dbReference type="NCBI Taxonomy" id="1926264"/>
    <lineage>
        <taxon>Eukaryota</taxon>
        <taxon>Fungi</taxon>
        <taxon>Dikarya</taxon>
        <taxon>Ascomycota</taxon>
        <taxon>Pezizomycotina</taxon>
        <taxon>Sordariomycetes</taxon>
        <taxon>Hypocreomycetidae</taxon>
        <taxon>Hypocreales</taxon>
        <taxon>Bionectriaceae</taxon>
        <taxon>Clonostachys</taxon>
    </lineage>
</organism>
<protein>
    <recommendedName>
        <fullName evidence="9">Allantoin permease</fullName>
    </recommendedName>
</protein>
<dbReference type="GO" id="GO:0015205">
    <property type="term" value="F:nucleobase transmembrane transporter activity"/>
    <property type="evidence" value="ECO:0007669"/>
    <property type="project" value="TreeGrafter"/>
</dbReference>
<keyword evidence="8" id="KW-1185">Reference proteome</keyword>
<feature type="transmembrane region" description="Helical" evidence="6">
    <location>
        <begin position="447"/>
        <end position="467"/>
    </location>
</feature>
<keyword evidence="4 6" id="KW-1133">Transmembrane helix</keyword>
<evidence type="ECO:0000256" key="5">
    <source>
        <dbReference type="ARBA" id="ARBA00023136"/>
    </source>
</evidence>
<dbReference type="GO" id="GO:0005886">
    <property type="term" value="C:plasma membrane"/>
    <property type="evidence" value="ECO:0007669"/>
    <property type="project" value="TreeGrafter"/>
</dbReference>
<keyword evidence="3 6" id="KW-0812">Transmembrane</keyword>
<evidence type="ECO:0000313" key="7">
    <source>
        <dbReference type="EMBL" id="CAI6017043.1"/>
    </source>
</evidence>
<dbReference type="PANTHER" id="PTHR30618">
    <property type="entry name" value="NCS1 FAMILY PURINE/PYRIMIDINE TRANSPORTER"/>
    <property type="match status" value="1"/>
</dbReference>
<comment type="caution">
    <text evidence="7">The sequence shown here is derived from an EMBL/GenBank/DDBJ whole genome shotgun (WGS) entry which is preliminary data.</text>
</comment>
<dbReference type="InterPro" id="IPR045225">
    <property type="entry name" value="Uracil/uridine/allantoin_perm"/>
</dbReference>
<feature type="transmembrane region" description="Helical" evidence="6">
    <location>
        <begin position="487"/>
        <end position="511"/>
    </location>
</feature>
<accession>A0AA35PX38</accession>
<evidence type="ECO:0000313" key="8">
    <source>
        <dbReference type="Proteomes" id="UP001160390"/>
    </source>
</evidence>
<dbReference type="Proteomes" id="UP001160390">
    <property type="component" value="Unassembled WGS sequence"/>
</dbReference>
<feature type="transmembrane region" description="Helical" evidence="6">
    <location>
        <begin position="402"/>
        <end position="426"/>
    </location>
</feature>
<dbReference type="Gene3D" id="1.10.4160.10">
    <property type="entry name" value="Hydantoin permease"/>
    <property type="match status" value="1"/>
</dbReference>
<dbReference type="PANTHER" id="PTHR30618:SF0">
    <property type="entry name" value="PURINE-URACIL PERMEASE NCS1"/>
    <property type="match status" value="1"/>
</dbReference>
<evidence type="ECO:0008006" key="9">
    <source>
        <dbReference type="Google" id="ProtNLM"/>
    </source>
</evidence>
<proteinExistence type="inferred from homology"/>
<feature type="transmembrane region" description="Helical" evidence="6">
    <location>
        <begin position="260"/>
        <end position="280"/>
    </location>
</feature>
<dbReference type="Pfam" id="PF02133">
    <property type="entry name" value="Transp_cyt_pur"/>
    <property type="match status" value="1"/>
</dbReference>
<dbReference type="InterPro" id="IPR001248">
    <property type="entry name" value="Pur-cyt_permease"/>
</dbReference>
<gene>
    <name evidence="7" type="ORF">CCHLO57077_00015083</name>
</gene>
<feature type="transmembrane region" description="Helical" evidence="6">
    <location>
        <begin position="378"/>
        <end position="396"/>
    </location>
</feature>
<evidence type="ECO:0000256" key="6">
    <source>
        <dbReference type="SAM" id="Phobius"/>
    </source>
</evidence>
<reference evidence="7" key="1">
    <citation type="submission" date="2023-01" db="EMBL/GenBank/DDBJ databases">
        <authorList>
            <person name="Piombo E."/>
        </authorList>
    </citation>
    <scope>NUCLEOTIDE SEQUENCE</scope>
</reference>
<evidence type="ECO:0000256" key="1">
    <source>
        <dbReference type="ARBA" id="ARBA00004141"/>
    </source>
</evidence>
<feature type="transmembrane region" description="Helical" evidence="6">
    <location>
        <begin position="292"/>
        <end position="313"/>
    </location>
</feature>